<accession>A2FV67</accession>
<dbReference type="PROSITE" id="PS51421">
    <property type="entry name" value="RAS"/>
    <property type="match status" value="1"/>
</dbReference>
<gene>
    <name evidence="2" type="ORF">TVAG_220970</name>
</gene>
<protein>
    <submittedName>
        <fullName evidence="2">Small GTP-binding protein, putative</fullName>
    </submittedName>
</protein>
<dbReference type="RefSeq" id="XP_001304133.1">
    <property type="nucleotide sequence ID" value="XM_001304132.1"/>
</dbReference>
<evidence type="ECO:0000313" key="3">
    <source>
        <dbReference type="Proteomes" id="UP000001542"/>
    </source>
</evidence>
<dbReference type="GO" id="GO:0003924">
    <property type="term" value="F:GTPase activity"/>
    <property type="evidence" value="ECO:0000318"/>
    <property type="project" value="GO_Central"/>
</dbReference>
<name>A2FV67_TRIV3</name>
<dbReference type="GO" id="GO:0005829">
    <property type="term" value="C:cytosol"/>
    <property type="evidence" value="ECO:0007669"/>
    <property type="project" value="GOC"/>
</dbReference>
<dbReference type="AlphaFoldDB" id="A2FV67"/>
<dbReference type="eggNOG" id="KOG0092">
    <property type="taxonomic scope" value="Eukaryota"/>
</dbReference>
<dbReference type="SMART" id="SM00175">
    <property type="entry name" value="RAB"/>
    <property type="match status" value="1"/>
</dbReference>
<dbReference type="KEGG" id="tva:4748896"/>
<dbReference type="VEuPathDB" id="TrichDB:TVAG_220970"/>
<proteinExistence type="predicted"/>
<sequence length="191" mass="20934">MTSNETQPRIIFIGDSGVGKTSIIHYAKNGFFESRTMTTIGAGITQMETKVGNETVKYQLWDTAGQEMYRNIVPIYFKGATAAIIVFSVTDAETFRHLDGWIKQLQDHASEKVGIVLVGNKIDSPDHKVEIEEGNAYGKTYGYPVIYTSAVTGENIDVLIDHIASSLAAKSTFEGTSVNIQTPAETKKKCC</sequence>
<dbReference type="GO" id="GO:0012505">
    <property type="term" value="C:endomembrane system"/>
    <property type="evidence" value="ECO:0000318"/>
    <property type="project" value="GO_Central"/>
</dbReference>
<dbReference type="SMART" id="SM00173">
    <property type="entry name" value="RAS"/>
    <property type="match status" value="1"/>
</dbReference>
<dbReference type="InterPro" id="IPR027417">
    <property type="entry name" value="P-loop_NTPase"/>
</dbReference>
<keyword evidence="3" id="KW-1185">Reference proteome</keyword>
<organism evidence="2 3">
    <name type="scientific">Trichomonas vaginalis (strain ATCC PRA-98 / G3)</name>
    <dbReference type="NCBI Taxonomy" id="412133"/>
    <lineage>
        <taxon>Eukaryota</taxon>
        <taxon>Metamonada</taxon>
        <taxon>Parabasalia</taxon>
        <taxon>Trichomonadida</taxon>
        <taxon>Trichomonadidae</taxon>
        <taxon>Trichomonas</taxon>
    </lineage>
</organism>
<dbReference type="GO" id="GO:0006886">
    <property type="term" value="P:intracellular protein transport"/>
    <property type="evidence" value="ECO:0000318"/>
    <property type="project" value="GO_Central"/>
</dbReference>
<dbReference type="PROSITE" id="PS51419">
    <property type="entry name" value="RAB"/>
    <property type="match status" value="1"/>
</dbReference>
<dbReference type="SUPFAM" id="SSF52540">
    <property type="entry name" value="P-loop containing nucleoside triphosphate hydrolases"/>
    <property type="match status" value="1"/>
</dbReference>
<dbReference type="CDD" id="cd00154">
    <property type="entry name" value="Rab"/>
    <property type="match status" value="1"/>
</dbReference>
<dbReference type="GO" id="GO:0005794">
    <property type="term" value="C:Golgi apparatus"/>
    <property type="evidence" value="ECO:0000318"/>
    <property type="project" value="GO_Central"/>
</dbReference>
<dbReference type="SMART" id="SM00174">
    <property type="entry name" value="RHO"/>
    <property type="match status" value="1"/>
</dbReference>
<evidence type="ECO:0000313" key="2">
    <source>
        <dbReference type="EMBL" id="EAX91203.1"/>
    </source>
</evidence>
<dbReference type="SMR" id="A2FV67"/>
<reference evidence="2" key="2">
    <citation type="journal article" date="2007" name="Science">
        <title>Draft genome sequence of the sexually transmitted pathogen Trichomonas vaginalis.</title>
        <authorList>
            <person name="Carlton J.M."/>
            <person name="Hirt R.P."/>
            <person name="Silva J.C."/>
            <person name="Delcher A.L."/>
            <person name="Schatz M."/>
            <person name="Zhao Q."/>
            <person name="Wortman J.R."/>
            <person name="Bidwell S.L."/>
            <person name="Alsmark U.C.M."/>
            <person name="Besteiro S."/>
            <person name="Sicheritz-Ponten T."/>
            <person name="Noel C.J."/>
            <person name="Dacks J.B."/>
            <person name="Foster P.G."/>
            <person name="Simillion C."/>
            <person name="Van de Peer Y."/>
            <person name="Miranda-Saavedra D."/>
            <person name="Barton G.J."/>
            <person name="Westrop G.D."/>
            <person name="Mueller S."/>
            <person name="Dessi D."/>
            <person name="Fiori P.L."/>
            <person name="Ren Q."/>
            <person name="Paulsen I."/>
            <person name="Zhang H."/>
            <person name="Bastida-Corcuera F.D."/>
            <person name="Simoes-Barbosa A."/>
            <person name="Brown M.T."/>
            <person name="Hayes R.D."/>
            <person name="Mukherjee M."/>
            <person name="Okumura C.Y."/>
            <person name="Schneider R."/>
            <person name="Smith A.J."/>
            <person name="Vanacova S."/>
            <person name="Villalvazo M."/>
            <person name="Haas B.J."/>
            <person name="Pertea M."/>
            <person name="Feldblyum T.V."/>
            <person name="Utterback T.R."/>
            <person name="Shu C.L."/>
            <person name="Osoegawa K."/>
            <person name="de Jong P.J."/>
            <person name="Hrdy I."/>
            <person name="Horvathova L."/>
            <person name="Zubacova Z."/>
            <person name="Dolezal P."/>
            <person name="Malik S.B."/>
            <person name="Logsdon J.M. Jr."/>
            <person name="Henze K."/>
            <person name="Gupta A."/>
            <person name="Wang C.C."/>
            <person name="Dunne R.L."/>
            <person name="Upcroft J.A."/>
            <person name="Upcroft P."/>
            <person name="White O."/>
            <person name="Salzberg S.L."/>
            <person name="Tang P."/>
            <person name="Chiu C.-H."/>
            <person name="Lee Y.-S."/>
            <person name="Embley T.M."/>
            <person name="Coombs G.H."/>
            <person name="Mottram J.C."/>
            <person name="Tachezy J."/>
            <person name="Fraser-Liggett C.M."/>
            <person name="Johnson P.J."/>
        </authorList>
    </citation>
    <scope>NUCLEOTIDE SEQUENCE [LARGE SCALE GENOMIC DNA]</scope>
    <source>
        <strain evidence="2">G3</strain>
    </source>
</reference>
<dbReference type="InterPro" id="IPR005225">
    <property type="entry name" value="Small_GTP-bd"/>
</dbReference>
<keyword evidence="1" id="KW-0547">Nucleotide-binding</keyword>
<reference evidence="2" key="1">
    <citation type="submission" date="2006-10" db="EMBL/GenBank/DDBJ databases">
        <authorList>
            <person name="Amadeo P."/>
            <person name="Zhao Q."/>
            <person name="Wortman J."/>
            <person name="Fraser-Liggett C."/>
            <person name="Carlton J."/>
        </authorList>
    </citation>
    <scope>NUCLEOTIDE SEQUENCE</scope>
    <source>
        <strain evidence="2">G3</strain>
    </source>
</reference>
<dbReference type="Gene3D" id="3.40.50.300">
    <property type="entry name" value="P-loop containing nucleotide triphosphate hydrolases"/>
    <property type="match status" value="1"/>
</dbReference>
<dbReference type="GO" id="GO:0042147">
    <property type="term" value="P:retrograde transport, endosome to Golgi"/>
    <property type="evidence" value="ECO:0000318"/>
    <property type="project" value="GO_Central"/>
</dbReference>
<dbReference type="InParanoid" id="A2FV67"/>
<dbReference type="PRINTS" id="PR00449">
    <property type="entry name" value="RASTRNSFRMNG"/>
</dbReference>
<dbReference type="SMART" id="SM00176">
    <property type="entry name" value="RAN"/>
    <property type="match status" value="1"/>
</dbReference>
<dbReference type="EMBL" id="DS114051">
    <property type="protein sequence ID" value="EAX91203.1"/>
    <property type="molecule type" value="Genomic_DNA"/>
</dbReference>
<dbReference type="GO" id="GO:0006891">
    <property type="term" value="P:intra-Golgi vesicle-mediated transport"/>
    <property type="evidence" value="ECO:0000318"/>
    <property type="project" value="GO_Central"/>
</dbReference>
<dbReference type="OrthoDB" id="63533at2759"/>
<dbReference type="InterPro" id="IPR001806">
    <property type="entry name" value="Small_GTPase"/>
</dbReference>
<dbReference type="Proteomes" id="UP000001542">
    <property type="component" value="Unassembled WGS sequence"/>
</dbReference>
<dbReference type="STRING" id="5722.A2FV67"/>
<dbReference type="GO" id="GO:0006890">
    <property type="term" value="P:retrograde vesicle-mediated transport, Golgi to endoplasmic reticulum"/>
    <property type="evidence" value="ECO:0000318"/>
    <property type="project" value="GO_Central"/>
</dbReference>
<dbReference type="PANTHER" id="PTHR47978">
    <property type="match status" value="1"/>
</dbReference>
<dbReference type="GO" id="GO:0005525">
    <property type="term" value="F:GTP binding"/>
    <property type="evidence" value="ECO:0007669"/>
    <property type="project" value="InterPro"/>
</dbReference>
<evidence type="ECO:0000256" key="1">
    <source>
        <dbReference type="ARBA" id="ARBA00022741"/>
    </source>
</evidence>
<dbReference type="NCBIfam" id="TIGR00231">
    <property type="entry name" value="small_GTP"/>
    <property type="match status" value="1"/>
</dbReference>
<dbReference type="VEuPathDB" id="TrichDB:TVAGG3_0501070"/>
<dbReference type="FunFam" id="3.40.50.300:FF:001204">
    <property type="entry name" value="Small GTP-binding protein, putative"/>
    <property type="match status" value="1"/>
</dbReference>
<dbReference type="Pfam" id="PF00071">
    <property type="entry name" value="Ras"/>
    <property type="match status" value="1"/>
</dbReference>